<accession>A0AAD5WMD6</accession>
<protein>
    <recommendedName>
        <fullName evidence="2">Large ribosomal subunit protein bL21m</fullName>
    </recommendedName>
</protein>
<dbReference type="SUPFAM" id="SSF141091">
    <property type="entry name" value="L21p-like"/>
    <property type="match status" value="1"/>
</dbReference>
<dbReference type="PANTHER" id="PTHR21349">
    <property type="entry name" value="50S RIBOSOMAL PROTEIN L21"/>
    <property type="match status" value="1"/>
</dbReference>
<dbReference type="Pfam" id="PF00829">
    <property type="entry name" value="Ribosomal_L21p"/>
    <property type="match status" value="1"/>
</dbReference>
<dbReference type="Proteomes" id="UP001201980">
    <property type="component" value="Unassembled WGS sequence"/>
</dbReference>
<evidence type="ECO:0000256" key="1">
    <source>
        <dbReference type="ARBA" id="ARBA00008563"/>
    </source>
</evidence>
<comment type="caution">
    <text evidence="4">The sequence shown here is derived from an EMBL/GenBank/DDBJ whole genome shotgun (WGS) entry which is preliminary data.</text>
</comment>
<comment type="similarity">
    <text evidence="1">Belongs to the bacterial ribosomal protein bL21 family.</text>
</comment>
<gene>
    <name evidence="4" type="ORF">MKZ38_009194</name>
</gene>
<sequence>MHRLGFALPRNSMSRPLLRSIPELRILIYSSQSTAKAAAGTWTKRCITTTSTSSFTGTSAQIEPTNAPPPSSSASVGTQPDPFPTEAARIAAASVQIPQSKRLPPRLPTPAPVPLKPLSESVRELLPALRAQHSHYVTVHIHGFPYLVTMGDQLRLPARIPGVVPGDVLRLNRVSILGSRDYTLKGSPFIDERFYECRATVIGIEAEPMRVEVKKKQRCRRKTTVRNKMRFTVLRISELKIRTVEDIEADAAAAAKSS</sequence>
<evidence type="ECO:0000313" key="4">
    <source>
        <dbReference type="EMBL" id="KAJ2892936.1"/>
    </source>
</evidence>
<dbReference type="InterPro" id="IPR036164">
    <property type="entry name" value="bL21-like_sf"/>
</dbReference>
<evidence type="ECO:0000313" key="5">
    <source>
        <dbReference type="Proteomes" id="UP001201980"/>
    </source>
</evidence>
<feature type="region of interest" description="Disordered" evidence="3">
    <location>
        <begin position="54"/>
        <end position="84"/>
    </location>
</feature>
<dbReference type="GO" id="GO:0005762">
    <property type="term" value="C:mitochondrial large ribosomal subunit"/>
    <property type="evidence" value="ECO:0007669"/>
    <property type="project" value="TreeGrafter"/>
</dbReference>
<evidence type="ECO:0000256" key="2">
    <source>
        <dbReference type="ARBA" id="ARBA00044129"/>
    </source>
</evidence>
<dbReference type="GO" id="GO:0003735">
    <property type="term" value="F:structural constituent of ribosome"/>
    <property type="evidence" value="ECO:0007669"/>
    <property type="project" value="TreeGrafter"/>
</dbReference>
<proteinExistence type="inferred from homology"/>
<dbReference type="InterPro" id="IPR028909">
    <property type="entry name" value="bL21-like"/>
</dbReference>
<dbReference type="AlphaFoldDB" id="A0AAD5WMD6"/>
<name>A0AAD5WMD6_9PEZI</name>
<reference evidence="4" key="1">
    <citation type="submission" date="2022-07" db="EMBL/GenBank/DDBJ databases">
        <title>Draft genome sequence of Zalerion maritima ATCC 34329, a (micro)plastics degrading marine fungus.</title>
        <authorList>
            <person name="Paco A."/>
            <person name="Goncalves M.F.M."/>
            <person name="Rocha-Santos T.A.P."/>
            <person name="Alves A."/>
        </authorList>
    </citation>
    <scope>NUCLEOTIDE SEQUENCE</scope>
    <source>
        <strain evidence="4">ATCC 34329</strain>
    </source>
</reference>
<organism evidence="4 5">
    <name type="scientific">Zalerion maritima</name>
    <dbReference type="NCBI Taxonomy" id="339359"/>
    <lineage>
        <taxon>Eukaryota</taxon>
        <taxon>Fungi</taxon>
        <taxon>Dikarya</taxon>
        <taxon>Ascomycota</taxon>
        <taxon>Pezizomycotina</taxon>
        <taxon>Sordariomycetes</taxon>
        <taxon>Lulworthiomycetidae</taxon>
        <taxon>Lulworthiales</taxon>
        <taxon>Lulworthiaceae</taxon>
        <taxon>Zalerion</taxon>
    </lineage>
</organism>
<dbReference type="PANTHER" id="PTHR21349:SF0">
    <property type="entry name" value="LARGE RIBOSOMAL SUBUNIT PROTEIN BL21M"/>
    <property type="match status" value="1"/>
</dbReference>
<keyword evidence="5" id="KW-1185">Reference proteome</keyword>
<dbReference type="EMBL" id="JAKWBI020000691">
    <property type="protein sequence ID" value="KAJ2892936.1"/>
    <property type="molecule type" value="Genomic_DNA"/>
</dbReference>
<evidence type="ECO:0000256" key="3">
    <source>
        <dbReference type="SAM" id="MobiDB-lite"/>
    </source>
</evidence>